<evidence type="ECO:0000313" key="1">
    <source>
        <dbReference type="EMBL" id="GGF56926.1"/>
    </source>
</evidence>
<dbReference type="Proteomes" id="UP000605392">
    <property type="component" value="Unassembled WGS sequence"/>
</dbReference>
<reference evidence="1 2" key="1">
    <citation type="journal article" date="2019" name="Int. J. Syst. Evol. Microbiol.">
        <title>The Global Catalogue of Microorganisms (GCM) 10K type strain sequencing project: providing services to taxonomists for standard genome sequencing and annotation.</title>
        <authorList>
            <consortium name="The Broad Institute Genomics Platform"/>
            <consortium name="The Broad Institute Genome Sequencing Center for Infectious Disease"/>
            <person name="Wu L."/>
            <person name="Ma J."/>
        </authorList>
    </citation>
    <scope>NUCLEOTIDE SEQUENCE [LARGE SCALE GENOMIC DNA]</scope>
    <source>
        <strain evidence="1 2">CGMCC 1.12720</strain>
    </source>
</reference>
<keyword evidence="2" id="KW-1185">Reference proteome</keyword>
<gene>
    <name evidence="1" type="ORF">GCM10011375_10070</name>
</gene>
<dbReference type="EMBL" id="BMFN01000001">
    <property type="protein sequence ID" value="GGF56926.1"/>
    <property type="molecule type" value="Genomic_DNA"/>
</dbReference>
<name>A0ACB5PNP4_9BACT</name>
<protein>
    <submittedName>
        <fullName evidence="1">Peptidase S8</fullName>
    </submittedName>
</protein>
<organism evidence="1 2">
    <name type="scientific">Hymenobacter qilianensis</name>
    <dbReference type="NCBI Taxonomy" id="1385715"/>
    <lineage>
        <taxon>Bacteria</taxon>
        <taxon>Pseudomonadati</taxon>
        <taxon>Bacteroidota</taxon>
        <taxon>Cytophagia</taxon>
        <taxon>Cytophagales</taxon>
        <taxon>Hymenobacteraceae</taxon>
        <taxon>Hymenobacter</taxon>
    </lineage>
</organism>
<evidence type="ECO:0000313" key="2">
    <source>
        <dbReference type="Proteomes" id="UP000605392"/>
    </source>
</evidence>
<comment type="caution">
    <text evidence="1">The sequence shown here is derived from an EMBL/GenBank/DDBJ whole genome shotgun (WGS) entry which is preliminary data.</text>
</comment>
<proteinExistence type="predicted"/>
<sequence>MQKKQFTPKFLSCLGLGLLFTFGCSKEDLTPNESLNQRSANSAIDASVSTSVVREGNQYIIISATDALPADIEGKTKGANGKVTKLLSGVGIATATSDDPNFIAKASKISGVRSVIHDFTYQGYDPQEQNVEAANTNPPTSADNDPVFPIQWGHTAIQAPEAWLTGARGQNVRVAVLDGGFYLGHPDLVDNIEKSISFVPGQPAQFNRELARNRSTFSHGSHVAGTVAAVDNTNGGVGVAPKAKLVLVKVLGDAGSGAFSWIIAGIKYAADEQVDVINMSLGAQLPRNGKYMDNNGTPSDPSDDFLVKDSEVQKEVAELVEAINKVTTYAARKGVTLIAAAGNDGIDAKDQNATFVPADSKHVISISATAPYGLALNPNTNLDQVAPYSNYGSPAIDLAAPGGSAAHPSATSVFYKIGSAPVYAWDMVYSSGSPTGYNWAQGTSMASPHAAGVAALIISKNGGPMAPERVEAIMRASADDLGIPGRDDNYGHGRVNALRAVTSGSFAQAK</sequence>
<accession>A0ACB5PNP4</accession>